<reference evidence="1" key="2">
    <citation type="submission" date="2025-08" db="UniProtKB">
        <authorList>
            <consortium name="Ensembl"/>
        </authorList>
    </citation>
    <scope>IDENTIFICATION</scope>
</reference>
<evidence type="ECO:0000313" key="2">
    <source>
        <dbReference type="Proteomes" id="UP000016666"/>
    </source>
</evidence>
<reference evidence="1" key="3">
    <citation type="submission" date="2025-09" db="UniProtKB">
        <authorList>
            <consortium name="Ensembl"/>
        </authorList>
    </citation>
    <scope>IDENTIFICATION</scope>
</reference>
<dbReference type="AlphaFoldDB" id="A0A493TZK9"/>
<sequence>AFFHCHPGLLGTSNPAGSASHAAGVTGVHHSRVLFRQMKGLVYFYAYSEAFVATES</sequence>
<reference evidence="1 2" key="1">
    <citation type="submission" date="2017-10" db="EMBL/GenBank/DDBJ databases">
        <title>A new Pekin duck reference genome.</title>
        <authorList>
            <person name="Hou Z.-C."/>
            <person name="Zhou Z.-K."/>
            <person name="Zhu F."/>
            <person name="Hou S.-S."/>
        </authorList>
    </citation>
    <scope>NUCLEOTIDE SEQUENCE [LARGE SCALE GENOMIC DNA]</scope>
</reference>
<proteinExistence type="predicted"/>
<dbReference type="Ensembl" id="ENSAPLT00000020587.1">
    <property type="protein sequence ID" value="ENSAPLP00000031313.1"/>
    <property type="gene ID" value="ENSAPLG00000026502.1"/>
</dbReference>
<accession>A0A493TZK9</accession>
<organism evidence="1 2">
    <name type="scientific">Anas platyrhynchos platyrhynchos</name>
    <name type="common">Northern mallard</name>
    <dbReference type="NCBI Taxonomy" id="8840"/>
    <lineage>
        <taxon>Eukaryota</taxon>
        <taxon>Metazoa</taxon>
        <taxon>Chordata</taxon>
        <taxon>Craniata</taxon>
        <taxon>Vertebrata</taxon>
        <taxon>Euteleostomi</taxon>
        <taxon>Archelosauria</taxon>
        <taxon>Archosauria</taxon>
        <taxon>Dinosauria</taxon>
        <taxon>Saurischia</taxon>
        <taxon>Theropoda</taxon>
        <taxon>Coelurosauria</taxon>
        <taxon>Aves</taxon>
        <taxon>Neognathae</taxon>
        <taxon>Galloanserae</taxon>
        <taxon>Anseriformes</taxon>
        <taxon>Anatidae</taxon>
        <taxon>Anatinae</taxon>
        <taxon>Anas</taxon>
    </lineage>
</organism>
<name>A0A493TZK9_ANAPP</name>
<keyword evidence="2" id="KW-1185">Reference proteome</keyword>
<protein>
    <submittedName>
        <fullName evidence="1">Uncharacterized protein</fullName>
    </submittedName>
</protein>
<evidence type="ECO:0000313" key="1">
    <source>
        <dbReference type="Ensembl" id="ENSAPLP00000031313.1"/>
    </source>
</evidence>
<dbReference type="Proteomes" id="UP000016666">
    <property type="component" value="Chromosome 3"/>
</dbReference>